<dbReference type="InterPro" id="IPR008775">
    <property type="entry name" value="Phytyl_CoA_dOase-like"/>
</dbReference>
<dbReference type="SUPFAM" id="SSF51197">
    <property type="entry name" value="Clavaminate synthase-like"/>
    <property type="match status" value="1"/>
</dbReference>
<dbReference type="AlphaFoldDB" id="A0AAN8JGZ6"/>
<dbReference type="Gene3D" id="2.60.120.620">
    <property type="entry name" value="q2cbj1_9rhob like domain"/>
    <property type="match status" value="1"/>
</dbReference>
<gene>
    <name evidence="2" type="ORF">SNE40_013897</name>
</gene>
<evidence type="ECO:0000256" key="1">
    <source>
        <dbReference type="ARBA" id="ARBA00001962"/>
    </source>
</evidence>
<dbReference type="PANTHER" id="PTHR20883">
    <property type="entry name" value="PHYTANOYL-COA DIOXYGENASE DOMAIN CONTAINING 1"/>
    <property type="match status" value="1"/>
</dbReference>
<proteinExistence type="predicted"/>
<comment type="cofactor">
    <cofactor evidence="1">
        <name>Fe cation</name>
        <dbReference type="ChEBI" id="CHEBI:24875"/>
    </cofactor>
</comment>
<evidence type="ECO:0000313" key="3">
    <source>
        <dbReference type="Proteomes" id="UP001347796"/>
    </source>
</evidence>
<evidence type="ECO:0000313" key="2">
    <source>
        <dbReference type="EMBL" id="KAK6175431.1"/>
    </source>
</evidence>
<sequence length="284" mass="32330">MALSEFQYTGEDFRLTQEMKDAYEENGFMIIKGLITPEEHKKLKEAVESSQALQKYSYGVGDGADRKMRMCLLKHPGNNVIGMVSRCEKVAGTAEQILGGEVYHYHSKVIMKDARTGGKFVWHQDYGYWYNNFIVFPDMLSVLMPIDPSLKENGCLQVLVGSHKCGRINHGKIGGQTGADLKRLEMVKTFCPHKYVELQPGDALFQHSNLLHTSEPNNSDMRRWMFIVAYNKASNNPVKQHFLPSYTKLHKVKDSAILDCKNEDDLDDELFVDPKVDFTIDLQA</sequence>
<reference evidence="2 3" key="1">
    <citation type="submission" date="2024-01" db="EMBL/GenBank/DDBJ databases">
        <title>The genome of the rayed Mediterranean limpet Patella caerulea (Linnaeus, 1758).</title>
        <authorList>
            <person name="Anh-Thu Weber A."/>
            <person name="Halstead-Nussloch G."/>
        </authorList>
    </citation>
    <scope>NUCLEOTIDE SEQUENCE [LARGE SCALE GENOMIC DNA]</scope>
    <source>
        <strain evidence="2">AATW-2023a</strain>
        <tissue evidence="2">Whole specimen</tissue>
    </source>
</reference>
<organism evidence="2 3">
    <name type="scientific">Patella caerulea</name>
    <name type="common">Rayed Mediterranean limpet</name>
    <dbReference type="NCBI Taxonomy" id="87958"/>
    <lineage>
        <taxon>Eukaryota</taxon>
        <taxon>Metazoa</taxon>
        <taxon>Spiralia</taxon>
        <taxon>Lophotrochozoa</taxon>
        <taxon>Mollusca</taxon>
        <taxon>Gastropoda</taxon>
        <taxon>Patellogastropoda</taxon>
        <taxon>Patelloidea</taxon>
        <taxon>Patellidae</taxon>
        <taxon>Patella</taxon>
    </lineage>
</organism>
<dbReference type="EMBL" id="JAZGQO010000010">
    <property type="protein sequence ID" value="KAK6175431.1"/>
    <property type="molecule type" value="Genomic_DNA"/>
</dbReference>
<evidence type="ECO:0008006" key="4">
    <source>
        <dbReference type="Google" id="ProtNLM"/>
    </source>
</evidence>
<accession>A0AAN8JGZ6</accession>
<comment type="caution">
    <text evidence="2">The sequence shown here is derived from an EMBL/GenBank/DDBJ whole genome shotgun (WGS) entry which is preliminary data.</text>
</comment>
<dbReference type="PANTHER" id="PTHR20883:SF51">
    <property type="entry name" value="PHYTANOYL-COA HYDROXYLASE"/>
    <property type="match status" value="1"/>
</dbReference>
<name>A0AAN8JGZ6_PATCE</name>
<dbReference type="Pfam" id="PF05721">
    <property type="entry name" value="PhyH"/>
    <property type="match status" value="1"/>
</dbReference>
<protein>
    <recommendedName>
        <fullName evidence="4">Phytanoyl-CoA dioxygenase family protein</fullName>
    </recommendedName>
</protein>
<dbReference type="Proteomes" id="UP001347796">
    <property type="component" value="Unassembled WGS sequence"/>
</dbReference>
<keyword evidence="3" id="KW-1185">Reference proteome</keyword>